<feature type="domain" description="F-box" evidence="1">
    <location>
        <begin position="20"/>
        <end position="56"/>
    </location>
</feature>
<dbReference type="InterPro" id="IPR053781">
    <property type="entry name" value="F-box_AtFBL13-like"/>
</dbReference>
<dbReference type="Pfam" id="PF00646">
    <property type="entry name" value="F-box"/>
    <property type="match status" value="1"/>
</dbReference>
<evidence type="ECO:0000259" key="1">
    <source>
        <dbReference type="PROSITE" id="PS50181"/>
    </source>
</evidence>
<protein>
    <recommendedName>
        <fullName evidence="1">F-box domain-containing protein</fullName>
    </recommendedName>
</protein>
<dbReference type="InterPro" id="IPR001810">
    <property type="entry name" value="F-box_dom"/>
</dbReference>
<dbReference type="PANTHER" id="PTHR34223">
    <property type="entry name" value="OS11G0201299 PROTEIN"/>
    <property type="match status" value="1"/>
</dbReference>
<dbReference type="PROSITE" id="PS50181">
    <property type="entry name" value="FBOX"/>
    <property type="match status" value="1"/>
</dbReference>
<name>A0A8T0P689_PANVG</name>
<dbReference type="Proteomes" id="UP000823388">
    <property type="component" value="Chromosome 8N"/>
</dbReference>
<dbReference type="PANTHER" id="PTHR34223:SF80">
    <property type="entry name" value="OS11G0205900 PROTEIN"/>
    <property type="match status" value="1"/>
</dbReference>
<evidence type="ECO:0000313" key="3">
    <source>
        <dbReference type="Proteomes" id="UP000823388"/>
    </source>
</evidence>
<dbReference type="EMBL" id="CM029052">
    <property type="protein sequence ID" value="KAG2556508.1"/>
    <property type="molecule type" value="Genomic_DNA"/>
</dbReference>
<dbReference type="CDD" id="cd22160">
    <property type="entry name" value="F-box_AtFBL13-like"/>
    <property type="match status" value="1"/>
</dbReference>
<proteinExistence type="predicted"/>
<gene>
    <name evidence="2" type="ORF">PVAP13_8NG081000</name>
</gene>
<dbReference type="SUPFAM" id="SSF52047">
    <property type="entry name" value="RNI-like"/>
    <property type="match status" value="1"/>
</dbReference>
<organism evidence="2 3">
    <name type="scientific">Panicum virgatum</name>
    <name type="common">Blackwell switchgrass</name>
    <dbReference type="NCBI Taxonomy" id="38727"/>
    <lineage>
        <taxon>Eukaryota</taxon>
        <taxon>Viridiplantae</taxon>
        <taxon>Streptophyta</taxon>
        <taxon>Embryophyta</taxon>
        <taxon>Tracheophyta</taxon>
        <taxon>Spermatophyta</taxon>
        <taxon>Magnoliopsida</taxon>
        <taxon>Liliopsida</taxon>
        <taxon>Poales</taxon>
        <taxon>Poaceae</taxon>
        <taxon>PACMAD clade</taxon>
        <taxon>Panicoideae</taxon>
        <taxon>Panicodae</taxon>
        <taxon>Paniceae</taxon>
        <taxon>Panicinae</taxon>
        <taxon>Panicum</taxon>
        <taxon>Panicum sect. Hiantes</taxon>
    </lineage>
</organism>
<dbReference type="InterPro" id="IPR053197">
    <property type="entry name" value="F-box_SCFL_complex_component"/>
</dbReference>
<reference evidence="2" key="1">
    <citation type="submission" date="2020-05" db="EMBL/GenBank/DDBJ databases">
        <title>WGS assembly of Panicum virgatum.</title>
        <authorList>
            <person name="Lovell J.T."/>
            <person name="Jenkins J."/>
            <person name="Shu S."/>
            <person name="Juenger T.E."/>
            <person name="Schmutz J."/>
        </authorList>
    </citation>
    <scope>NUCLEOTIDE SEQUENCE</scope>
    <source>
        <strain evidence="2">AP13</strain>
    </source>
</reference>
<keyword evidence="3" id="KW-1185">Reference proteome</keyword>
<evidence type="ECO:0000313" key="2">
    <source>
        <dbReference type="EMBL" id="KAG2556508.1"/>
    </source>
</evidence>
<dbReference type="AlphaFoldDB" id="A0A8T0P689"/>
<dbReference type="InterPro" id="IPR036047">
    <property type="entry name" value="F-box-like_dom_sf"/>
</dbReference>
<dbReference type="SUPFAM" id="SSF81383">
    <property type="entry name" value="F-box domain"/>
    <property type="match status" value="1"/>
</dbReference>
<comment type="caution">
    <text evidence="2">The sequence shown here is derived from an EMBL/GenBank/DDBJ whole genome shotgun (WGS) entry which is preliminary data.</text>
</comment>
<sequence length="418" mass="47560">MPPRRKAGKGRRAAPLGGGRVSIDVLPDEVLHHVLSFLPAQEAVRTCVLALRWRHLWRYATGLRISCNAENEAVSAKKLRNFVDHLFLLRGGSPLDTCQFTLLHINDDNDDMCKIHLWIRHVLLCRVRVLSLDIRFNMDCWRTRFYMDDLPLVSQHLKRLELSALHLNQSFVDFSSCPALEVIQIKECDILDLDRISSRSLKSLSITGYCGFNEDHRIHVYAPNLVSLWLEVFYGRVPFLDRMPSLVEAVVRIDGMDGDFCHHADSGDCEDKDCPGCYGVDGDTGCVLLQSLSEAQSLVLISDTKMFIFRRDLKCCPIFSNLKALSLNEYWCVPDDFSALTCILEHSPVLEKLTLQLFSKGPKSNVQMKGSPDPTERSNVISEHLKTVEIKCEVVDAKVLNVLKFLNKLGIYSYRFQF</sequence>
<dbReference type="Gene3D" id="1.20.1280.50">
    <property type="match status" value="1"/>
</dbReference>
<accession>A0A8T0P689</accession>